<evidence type="ECO:0000313" key="1">
    <source>
        <dbReference type="EMBL" id="KAL1838409.1"/>
    </source>
</evidence>
<reference evidence="1 2" key="1">
    <citation type="journal article" date="2024" name="Commun. Biol.">
        <title>Comparative genomic analysis of thermophilic fungi reveals convergent evolutionary adaptations and gene losses.</title>
        <authorList>
            <person name="Steindorff A.S."/>
            <person name="Aguilar-Pontes M.V."/>
            <person name="Robinson A.J."/>
            <person name="Andreopoulos B."/>
            <person name="LaButti K."/>
            <person name="Kuo A."/>
            <person name="Mondo S."/>
            <person name="Riley R."/>
            <person name="Otillar R."/>
            <person name="Haridas S."/>
            <person name="Lipzen A."/>
            <person name="Grimwood J."/>
            <person name="Schmutz J."/>
            <person name="Clum A."/>
            <person name="Reid I.D."/>
            <person name="Moisan M.C."/>
            <person name="Butler G."/>
            <person name="Nguyen T.T.M."/>
            <person name="Dewar K."/>
            <person name="Conant G."/>
            <person name="Drula E."/>
            <person name="Henrissat B."/>
            <person name="Hansel C."/>
            <person name="Singer S."/>
            <person name="Hutchinson M.I."/>
            <person name="de Vries R.P."/>
            <person name="Natvig D.O."/>
            <person name="Powell A.J."/>
            <person name="Tsang A."/>
            <person name="Grigoriev I.V."/>
        </authorList>
    </citation>
    <scope>NUCLEOTIDE SEQUENCE [LARGE SCALE GENOMIC DNA]</scope>
    <source>
        <strain evidence="1 2">CBS 620.91</strain>
    </source>
</reference>
<keyword evidence="2" id="KW-1185">Reference proteome</keyword>
<proteinExistence type="predicted"/>
<protein>
    <submittedName>
        <fullName evidence="1">Uncharacterized protein</fullName>
    </submittedName>
</protein>
<dbReference type="EMBL" id="JAZGSY010000216">
    <property type="protein sequence ID" value="KAL1838409.1"/>
    <property type="molecule type" value="Genomic_DNA"/>
</dbReference>
<comment type="caution">
    <text evidence="1">The sequence shown here is derived from an EMBL/GenBank/DDBJ whole genome shotgun (WGS) entry which is preliminary data.</text>
</comment>
<evidence type="ECO:0000313" key="2">
    <source>
        <dbReference type="Proteomes" id="UP001583172"/>
    </source>
</evidence>
<accession>A0ABR3V998</accession>
<organism evidence="1 2">
    <name type="scientific">Humicola insolens</name>
    <name type="common">Soft-rot fungus</name>
    <dbReference type="NCBI Taxonomy" id="85995"/>
    <lineage>
        <taxon>Eukaryota</taxon>
        <taxon>Fungi</taxon>
        <taxon>Dikarya</taxon>
        <taxon>Ascomycota</taxon>
        <taxon>Pezizomycotina</taxon>
        <taxon>Sordariomycetes</taxon>
        <taxon>Sordariomycetidae</taxon>
        <taxon>Sordariales</taxon>
        <taxon>Chaetomiaceae</taxon>
        <taxon>Mycothermus</taxon>
    </lineage>
</organism>
<name>A0ABR3V998_HUMIN</name>
<gene>
    <name evidence="1" type="ORF">VTJ49DRAFT_2693</name>
</gene>
<dbReference type="Proteomes" id="UP001583172">
    <property type="component" value="Unassembled WGS sequence"/>
</dbReference>
<sequence>MTEEERKQFYDNIWNLVAVSSEVAELEAAQAIVGLQFEVVQARRNALDKELET</sequence>